<accession>A0A834R7M9</accession>
<protein>
    <submittedName>
        <fullName evidence="8">Basigin</fullName>
    </submittedName>
</protein>
<dbReference type="EMBL" id="WVUK01000056">
    <property type="protein sequence ID" value="KAF7492474.1"/>
    <property type="molecule type" value="Genomic_DNA"/>
</dbReference>
<reference evidence="8" key="2">
    <citation type="submission" date="2020-01" db="EMBL/GenBank/DDBJ databases">
        <authorList>
            <person name="Korhonen P.K.K."/>
            <person name="Guangxu M.G."/>
            <person name="Wang T.W."/>
            <person name="Stroehlein A.J.S."/>
            <person name="Young N.D."/>
            <person name="Ang C.-S.A."/>
            <person name="Fernando D.W.F."/>
            <person name="Lu H.L."/>
            <person name="Taylor S.T."/>
            <person name="Ehtesham M.E.M."/>
            <person name="Najaraj S.H.N."/>
            <person name="Harsha G.H.G."/>
            <person name="Madugundu A.M."/>
            <person name="Renuse S.R."/>
            <person name="Holt D.H."/>
            <person name="Pandey A.P."/>
            <person name="Papenfuss A.P."/>
            <person name="Gasser R.B.G."/>
            <person name="Fischer K.F."/>
        </authorList>
    </citation>
    <scope>NUCLEOTIDE SEQUENCE</scope>
    <source>
        <strain evidence="8">SSS_KF_BRIS2020</strain>
    </source>
</reference>
<dbReference type="Gene3D" id="2.60.40.10">
    <property type="entry name" value="Immunoglobulins"/>
    <property type="match status" value="2"/>
</dbReference>
<evidence type="ECO:0000256" key="1">
    <source>
        <dbReference type="ARBA" id="ARBA00022729"/>
    </source>
</evidence>
<dbReference type="Proteomes" id="UP000070412">
    <property type="component" value="Unassembled WGS sequence"/>
</dbReference>
<dbReference type="InterPro" id="IPR003599">
    <property type="entry name" value="Ig_sub"/>
</dbReference>
<dbReference type="GO" id="GO:0007156">
    <property type="term" value="P:homophilic cell adhesion via plasma membrane adhesion molecules"/>
    <property type="evidence" value="ECO:0007669"/>
    <property type="project" value="TreeGrafter"/>
</dbReference>
<feature type="region of interest" description="Disordered" evidence="4">
    <location>
        <begin position="64"/>
        <end position="93"/>
    </location>
</feature>
<keyword evidence="5" id="KW-0472">Membrane</keyword>
<dbReference type="GO" id="GO:0005886">
    <property type="term" value="C:plasma membrane"/>
    <property type="evidence" value="ECO:0007669"/>
    <property type="project" value="TreeGrafter"/>
</dbReference>
<dbReference type="EnsemblMetazoa" id="SSS_2371s_mrna">
    <property type="protein sequence ID" value="KAF7492474.1"/>
    <property type="gene ID" value="SSS_2371"/>
</dbReference>
<evidence type="ECO:0000313" key="8">
    <source>
        <dbReference type="EMBL" id="KAF7492474.1"/>
    </source>
</evidence>
<dbReference type="SMART" id="SM00408">
    <property type="entry name" value="IGc2"/>
    <property type="match status" value="2"/>
</dbReference>
<keyword evidence="1 6" id="KW-0732">Signal</keyword>
<keyword evidence="5" id="KW-0812">Transmembrane</keyword>
<dbReference type="SMART" id="SM00409">
    <property type="entry name" value="IG"/>
    <property type="match status" value="2"/>
</dbReference>
<keyword evidence="3" id="KW-0393">Immunoglobulin domain</keyword>
<reference evidence="9" key="3">
    <citation type="submission" date="2022-06" db="UniProtKB">
        <authorList>
            <consortium name="EnsemblMetazoa"/>
        </authorList>
    </citation>
    <scope>IDENTIFICATION</scope>
</reference>
<evidence type="ECO:0000256" key="3">
    <source>
        <dbReference type="ARBA" id="ARBA00023319"/>
    </source>
</evidence>
<dbReference type="InterPro" id="IPR013098">
    <property type="entry name" value="Ig_I-set"/>
</dbReference>
<evidence type="ECO:0000259" key="7">
    <source>
        <dbReference type="PROSITE" id="PS50835"/>
    </source>
</evidence>
<dbReference type="InterPro" id="IPR050958">
    <property type="entry name" value="Cell_Adh-Cytoskel_Orgn"/>
</dbReference>
<dbReference type="InterPro" id="IPR013783">
    <property type="entry name" value="Ig-like_fold"/>
</dbReference>
<dbReference type="InterPro" id="IPR003598">
    <property type="entry name" value="Ig_sub2"/>
</dbReference>
<dbReference type="OrthoDB" id="5970915at2759"/>
<evidence type="ECO:0000256" key="5">
    <source>
        <dbReference type="SAM" id="Phobius"/>
    </source>
</evidence>
<sequence>MANQNLLVLVFILYSFSFLDKVLMQKSYILVENRELRIPCLINDNLGRPPLWYKDDVKLEVSIIDDDANENDDEGDEDGTETENDDNEEDDEPNRIKLQKINAKQWDLVISRAQLKDAGDYKCSINGLVDVNIVRPKPLLFPFEEFQHDNYKSANLVEGDRFSLRCALIEGYGKASLEWLTYDEYEEPNELTLKKINESDPRISINYTSAHESYFTIDSVKPQDRSYYVCKSENEITTFNHTILLRVKDKYAALWPFLGIVAEVLILSIVIFVYEKRKVKPDFDEIDHNRNGEG</sequence>
<feature type="domain" description="Ig-like" evidence="7">
    <location>
        <begin position="136"/>
        <end position="240"/>
    </location>
</feature>
<feature type="transmembrane region" description="Helical" evidence="5">
    <location>
        <begin position="253"/>
        <end position="274"/>
    </location>
</feature>
<dbReference type="InterPro" id="IPR036179">
    <property type="entry name" value="Ig-like_dom_sf"/>
</dbReference>
<feature type="compositionally biased region" description="Acidic residues" evidence="4">
    <location>
        <begin position="64"/>
        <end position="92"/>
    </location>
</feature>
<keyword evidence="2" id="KW-1015">Disulfide bond</keyword>
<proteinExistence type="predicted"/>
<dbReference type="PANTHER" id="PTHR45080">
    <property type="entry name" value="CONTACTIN 5"/>
    <property type="match status" value="1"/>
</dbReference>
<evidence type="ECO:0000256" key="2">
    <source>
        <dbReference type="ARBA" id="ARBA00023157"/>
    </source>
</evidence>
<name>A0A834R7M9_SARSC</name>
<dbReference type="PANTHER" id="PTHR45080:SF8">
    <property type="entry name" value="IG-LIKE DOMAIN-CONTAINING PROTEIN"/>
    <property type="match status" value="1"/>
</dbReference>
<dbReference type="Pfam" id="PF07679">
    <property type="entry name" value="I-set"/>
    <property type="match status" value="1"/>
</dbReference>
<keyword evidence="5" id="KW-1133">Transmembrane helix</keyword>
<feature type="chain" id="PRO_5038259231" evidence="6">
    <location>
        <begin position="25"/>
        <end position="294"/>
    </location>
</feature>
<evidence type="ECO:0000256" key="4">
    <source>
        <dbReference type="SAM" id="MobiDB-lite"/>
    </source>
</evidence>
<dbReference type="InterPro" id="IPR007110">
    <property type="entry name" value="Ig-like_dom"/>
</dbReference>
<feature type="signal peptide" evidence="6">
    <location>
        <begin position="1"/>
        <end position="24"/>
    </location>
</feature>
<gene>
    <name evidence="8" type="ORF">SSS_2371</name>
</gene>
<evidence type="ECO:0000313" key="9">
    <source>
        <dbReference type="EnsemblMetazoa" id="KAF7492474.1"/>
    </source>
</evidence>
<evidence type="ECO:0000256" key="6">
    <source>
        <dbReference type="SAM" id="SignalP"/>
    </source>
</evidence>
<organism evidence="8">
    <name type="scientific">Sarcoptes scabiei</name>
    <name type="common">Itch mite</name>
    <name type="synonym">Acarus scabiei</name>
    <dbReference type="NCBI Taxonomy" id="52283"/>
    <lineage>
        <taxon>Eukaryota</taxon>
        <taxon>Metazoa</taxon>
        <taxon>Ecdysozoa</taxon>
        <taxon>Arthropoda</taxon>
        <taxon>Chelicerata</taxon>
        <taxon>Arachnida</taxon>
        <taxon>Acari</taxon>
        <taxon>Acariformes</taxon>
        <taxon>Sarcoptiformes</taxon>
        <taxon>Astigmata</taxon>
        <taxon>Psoroptidia</taxon>
        <taxon>Sarcoptoidea</taxon>
        <taxon>Sarcoptidae</taxon>
        <taxon>Sarcoptinae</taxon>
        <taxon>Sarcoptes</taxon>
    </lineage>
</organism>
<keyword evidence="10" id="KW-1185">Reference proteome</keyword>
<evidence type="ECO:0000313" key="10">
    <source>
        <dbReference type="Proteomes" id="UP000070412"/>
    </source>
</evidence>
<dbReference type="SUPFAM" id="SSF48726">
    <property type="entry name" value="Immunoglobulin"/>
    <property type="match status" value="2"/>
</dbReference>
<dbReference type="AlphaFoldDB" id="A0A834R7M9"/>
<reference evidence="10" key="1">
    <citation type="journal article" date="2020" name="PLoS Negl. Trop. Dis.">
        <title>High-quality nuclear genome for Sarcoptes scabiei-A critical resource for a neglected parasite.</title>
        <authorList>
            <person name="Korhonen P.K."/>
            <person name="Gasser R.B."/>
            <person name="Ma G."/>
            <person name="Wang T."/>
            <person name="Stroehlein A.J."/>
            <person name="Young N.D."/>
            <person name="Ang C.S."/>
            <person name="Fernando D.D."/>
            <person name="Lu H.C."/>
            <person name="Taylor S."/>
            <person name="Reynolds S.L."/>
            <person name="Mofiz E."/>
            <person name="Najaraj S.H."/>
            <person name="Gowda H."/>
            <person name="Madugundu A."/>
            <person name="Renuse S."/>
            <person name="Holt D."/>
            <person name="Pandey A."/>
            <person name="Papenfuss A.T."/>
            <person name="Fischer K."/>
        </authorList>
    </citation>
    <scope>NUCLEOTIDE SEQUENCE [LARGE SCALE GENOMIC DNA]</scope>
</reference>
<dbReference type="PROSITE" id="PS50835">
    <property type="entry name" value="IG_LIKE"/>
    <property type="match status" value="1"/>
</dbReference>